<feature type="compositionally biased region" description="Basic and acidic residues" evidence="1">
    <location>
        <begin position="24"/>
        <end position="42"/>
    </location>
</feature>
<gene>
    <name evidence="5" type="ORF">UFOVP1357_14</name>
    <name evidence="3" type="ORF">UFOVP258_51</name>
    <name evidence="4" type="ORF">UFOVP502_43</name>
    <name evidence="2" type="ORF">UFOVP82_2</name>
</gene>
<sequence length="72" mass="8077">MSGQLISDHKFWGGSKPKGSVFPEHAKMKEEHSAEGSGKLDKYEDTTEAIRAVQSMQDKKIKGHPMKDGYRN</sequence>
<evidence type="ECO:0000313" key="5">
    <source>
        <dbReference type="EMBL" id="CAB4199799.1"/>
    </source>
</evidence>
<reference evidence="2" key="1">
    <citation type="submission" date="2020-04" db="EMBL/GenBank/DDBJ databases">
        <authorList>
            <person name="Chiriac C."/>
            <person name="Salcher M."/>
            <person name="Ghai R."/>
            <person name="Kavagutti S V."/>
        </authorList>
    </citation>
    <scope>NUCLEOTIDE SEQUENCE</scope>
</reference>
<evidence type="ECO:0000313" key="2">
    <source>
        <dbReference type="EMBL" id="CAB4126565.1"/>
    </source>
</evidence>
<dbReference type="EMBL" id="LR796468">
    <property type="protein sequence ID" value="CAB4146581.1"/>
    <property type="molecule type" value="Genomic_DNA"/>
</dbReference>
<name>A0A6J5KZ63_9CAUD</name>
<organism evidence="2">
    <name type="scientific">uncultured Caudovirales phage</name>
    <dbReference type="NCBI Taxonomy" id="2100421"/>
    <lineage>
        <taxon>Viruses</taxon>
        <taxon>Duplodnaviria</taxon>
        <taxon>Heunggongvirae</taxon>
        <taxon>Uroviricota</taxon>
        <taxon>Caudoviricetes</taxon>
        <taxon>Peduoviridae</taxon>
        <taxon>Maltschvirus</taxon>
        <taxon>Maltschvirus maltsch</taxon>
    </lineage>
</organism>
<feature type="region of interest" description="Disordered" evidence="1">
    <location>
        <begin position="1"/>
        <end position="42"/>
    </location>
</feature>
<proteinExistence type="predicted"/>
<dbReference type="EMBL" id="LR797304">
    <property type="protein sequence ID" value="CAB4199799.1"/>
    <property type="molecule type" value="Genomic_DNA"/>
</dbReference>
<evidence type="ECO:0000313" key="4">
    <source>
        <dbReference type="EMBL" id="CAB4146581.1"/>
    </source>
</evidence>
<dbReference type="EMBL" id="LR796201">
    <property type="protein sequence ID" value="CAB4126565.1"/>
    <property type="molecule type" value="Genomic_DNA"/>
</dbReference>
<evidence type="ECO:0000256" key="1">
    <source>
        <dbReference type="SAM" id="MobiDB-lite"/>
    </source>
</evidence>
<evidence type="ECO:0000313" key="3">
    <source>
        <dbReference type="EMBL" id="CAB4132687.1"/>
    </source>
</evidence>
<accession>A0A6J5KZ63</accession>
<protein>
    <submittedName>
        <fullName evidence="2">Uncharacterized protein</fullName>
    </submittedName>
</protein>
<dbReference type="EMBL" id="LR796264">
    <property type="protein sequence ID" value="CAB4132687.1"/>
    <property type="molecule type" value="Genomic_DNA"/>
</dbReference>